<gene>
    <name evidence="3" type="ORF">C7N83_05960</name>
</gene>
<keyword evidence="2" id="KW-1133">Transmembrane helix</keyword>
<accession>A0A2P7U0I4</accession>
<reference evidence="3 4" key="1">
    <citation type="submission" date="2018-03" db="EMBL/GenBank/DDBJ databases">
        <title>Neisseria weixii sp. nov., isolated from the intestinal contents of Tibetan Plateau pika (Ochotona curzoniae) in Yushu, Qinghai Province, China.</title>
        <authorList>
            <person name="Gui Z."/>
        </authorList>
    </citation>
    <scope>NUCLEOTIDE SEQUENCE [LARGE SCALE GENOMIC DNA]</scope>
    <source>
        <strain evidence="3 4">ATCC 51483</strain>
    </source>
</reference>
<keyword evidence="2" id="KW-0812">Transmembrane</keyword>
<comment type="caution">
    <text evidence="3">The sequence shown here is derived from an EMBL/GenBank/DDBJ whole genome shotgun (WGS) entry which is preliminary data.</text>
</comment>
<dbReference type="RefSeq" id="WP_106741325.1">
    <property type="nucleotide sequence ID" value="NZ_PXYY01000028.1"/>
</dbReference>
<organism evidence="3 4">
    <name type="scientific">Neisseria iguanae</name>
    <dbReference type="NCBI Taxonomy" id="90242"/>
    <lineage>
        <taxon>Bacteria</taxon>
        <taxon>Pseudomonadati</taxon>
        <taxon>Pseudomonadota</taxon>
        <taxon>Betaproteobacteria</taxon>
        <taxon>Neisseriales</taxon>
        <taxon>Neisseriaceae</taxon>
        <taxon>Neisseria</taxon>
    </lineage>
</organism>
<name>A0A2P7U0I4_9NEIS</name>
<evidence type="ECO:0000256" key="1">
    <source>
        <dbReference type="SAM" id="MobiDB-lite"/>
    </source>
</evidence>
<evidence type="ECO:0000313" key="3">
    <source>
        <dbReference type="EMBL" id="PSJ80486.1"/>
    </source>
</evidence>
<proteinExistence type="predicted"/>
<evidence type="ECO:0000256" key="2">
    <source>
        <dbReference type="SAM" id="Phobius"/>
    </source>
</evidence>
<feature type="compositionally biased region" description="Basic and acidic residues" evidence="1">
    <location>
        <begin position="108"/>
        <end position="126"/>
    </location>
</feature>
<keyword evidence="4" id="KW-1185">Reference proteome</keyword>
<protein>
    <submittedName>
        <fullName evidence="3">Uncharacterized protein</fullName>
    </submittedName>
</protein>
<feature type="compositionally biased region" description="Basic and acidic residues" evidence="1">
    <location>
        <begin position="190"/>
        <end position="199"/>
    </location>
</feature>
<keyword evidence="2" id="KW-0472">Membrane</keyword>
<dbReference type="AlphaFoldDB" id="A0A2P7U0I4"/>
<dbReference type="OrthoDB" id="10003055at2"/>
<feature type="region of interest" description="Disordered" evidence="1">
    <location>
        <begin position="39"/>
        <end position="58"/>
    </location>
</feature>
<feature type="transmembrane region" description="Helical" evidence="2">
    <location>
        <begin position="12"/>
        <end position="36"/>
    </location>
</feature>
<feature type="region of interest" description="Disordered" evidence="1">
    <location>
        <begin position="77"/>
        <end position="199"/>
    </location>
</feature>
<dbReference type="Proteomes" id="UP000241868">
    <property type="component" value="Unassembled WGS sequence"/>
</dbReference>
<evidence type="ECO:0000313" key="4">
    <source>
        <dbReference type="Proteomes" id="UP000241868"/>
    </source>
</evidence>
<sequence length="199" mass="22304">MAKQKFQLRPKHLITATLSVCVLAIVALIIGVVGTFKPRDRERRQEEQTQKQQRETNHVEVWKPNRNNSQEAVILNPDAPNTSRRQPAGQTAADDSDEQAARNPFSDSRVESRETQEQPRRARQRTDSGSNRARPAENQPAQPAPSLQSPAVAFPSRPVGQPVPAQPRSEQQPEPKAEPRPAPVQQPKPQQKEVIDNLF</sequence>
<dbReference type="EMBL" id="PXYY01000028">
    <property type="protein sequence ID" value="PSJ80486.1"/>
    <property type="molecule type" value="Genomic_DNA"/>
</dbReference>
<feature type="compositionally biased region" description="Low complexity" evidence="1">
    <location>
        <begin position="139"/>
        <end position="153"/>
    </location>
</feature>
<feature type="compositionally biased region" description="Polar residues" evidence="1">
    <location>
        <begin position="79"/>
        <end position="89"/>
    </location>
</feature>